<accession>A0A265N8U2</accession>
<keyword evidence="10" id="KW-1185">Reference proteome</keyword>
<gene>
    <name evidence="9" type="ORF">CIL03_12335</name>
</gene>
<dbReference type="SUPFAM" id="SSF52317">
    <property type="entry name" value="Class I glutamine amidotransferase-like"/>
    <property type="match status" value="1"/>
</dbReference>
<sequence>MIAPERLIRGDFIGIVAPAGPIKIENLKKAIPFFEKMGLHVKLGKHIEKVHGYLAGTDEQRLEDLHEMIADPAVKAIIFARGGYGTGRIADDIDYDLIKRNPKIYWGYSDITYLHTAIHQKTGLVTFHGPMPVSDIGKDDFDELSAIMFNQLFKPMTLVYNEKVSSLQTMVPGAAKGELVGGNLSLLASTLGTPYEIETKGKLLLLEDIGEEPYQVDGMLNQLKLAGMLDEVAGIMVGDFAEAESELDPTLTMEQVFFDYFSGLNCPVLAGFKIGHCFPHFAVPLGVRANLSTYTKTLQIEPGVKETSL</sequence>
<dbReference type="GO" id="GO:0004180">
    <property type="term" value="F:carboxypeptidase activity"/>
    <property type="evidence" value="ECO:0007669"/>
    <property type="project" value="UniProtKB-KW"/>
</dbReference>
<evidence type="ECO:0000256" key="6">
    <source>
        <dbReference type="PIRSR" id="PIRSR028757-1"/>
    </source>
</evidence>
<dbReference type="PANTHER" id="PTHR30237:SF2">
    <property type="entry name" value="MUREIN TETRAPEPTIDE CARBOXYPEPTIDASE"/>
    <property type="match status" value="1"/>
</dbReference>
<dbReference type="InterPro" id="IPR040449">
    <property type="entry name" value="Peptidase_S66_N"/>
</dbReference>
<dbReference type="CDD" id="cd07025">
    <property type="entry name" value="Peptidase_S66"/>
    <property type="match status" value="1"/>
</dbReference>
<protein>
    <submittedName>
        <fullName evidence="9">LD-carboxypeptidase</fullName>
    </submittedName>
</protein>
<dbReference type="EMBL" id="NPMS01000005">
    <property type="protein sequence ID" value="OZU88428.1"/>
    <property type="molecule type" value="Genomic_DNA"/>
</dbReference>
<dbReference type="Proteomes" id="UP000216498">
    <property type="component" value="Unassembled WGS sequence"/>
</dbReference>
<dbReference type="InterPro" id="IPR003507">
    <property type="entry name" value="S66_fam"/>
</dbReference>
<dbReference type="InterPro" id="IPR027478">
    <property type="entry name" value="LdcA_N"/>
</dbReference>
<name>A0A265N8U2_9BACI</name>
<evidence type="ECO:0000256" key="1">
    <source>
        <dbReference type="ARBA" id="ARBA00010233"/>
    </source>
</evidence>
<evidence type="ECO:0000259" key="8">
    <source>
        <dbReference type="Pfam" id="PF17676"/>
    </source>
</evidence>
<reference evidence="9 10" key="1">
    <citation type="submission" date="2017-08" db="EMBL/GenBank/DDBJ databases">
        <title>Virgibacillus indicus sp. nov. and Virgibacillus profoundi sp. nov, two moderately halophilic bacteria isolated from marine sediment by using the Microfluidic Streak Plate.</title>
        <authorList>
            <person name="Xu B."/>
            <person name="Hu B."/>
            <person name="Wang J."/>
            <person name="Zhu Y."/>
            <person name="Huang L."/>
            <person name="Du W."/>
            <person name="Huang Y."/>
        </authorList>
    </citation>
    <scope>NUCLEOTIDE SEQUENCE [LARGE SCALE GENOMIC DNA]</scope>
    <source>
        <strain evidence="9 10">IO3-P2-C2</strain>
    </source>
</reference>
<evidence type="ECO:0000313" key="10">
    <source>
        <dbReference type="Proteomes" id="UP000216498"/>
    </source>
</evidence>
<dbReference type="SUPFAM" id="SSF141986">
    <property type="entry name" value="LD-carboxypeptidase A C-terminal domain-like"/>
    <property type="match status" value="1"/>
</dbReference>
<evidence type="ECO:0000259" key="7">
    <source>
        <dbReference type="Pfam" id="PF02016"/>
    </source>
</evidence>
<dbReference type="GO" id="GO:0008236">
    <property type="term" value="F:serine-type peptidase activity"/>
    <property type="evidence" value="ECO:0007669"/>
    <property type="project" value="UniProtKB-KW"/>
</dbReference>
<comment type="caution">
    <text evidence="9">The sequence shown here is derived from an EMBL/GenBank/DDBJ whole genome shotgun (WGS) entry which is preliminary data.</text>
</comment>
<dbReference type="PIRSF" id="PIRSF028757">
    <property type="entry name" value="LD-carboxypeptidase"/>
    <property type="match status" value="1"/>
</dbReference>
<dbReference type="Gene3D" id="3.40.50.10740">
    <property type="entry name" value="Class I glutamine amidotransferase-like"/>
    <property type="match status" value="1"/>
</dbReference>
<proteinExistence type="inferred from homology"/>
<dbReference type="Gene3D" id="3.50.30.60">
    <property type="entry name" value="LD-carboxypeptidase A C-terminal domain-like"/>
    <property type="match status" value="1"/>
</dbReference>
<dbReference type="AlphaFoldDB" id="A0A265N8U2"/>
<evidence type="ECO:0000256" key="2">
    <source>
        <dbReference type="ARBA" id="ARBA00022645"/>
    </source>
</evidence>
<dbReference type="GO" id="GO:0006508">
    <property type="term" value="P:proteolysis"/>
    <property type="evidence" value="ECO:0007669"/>
    <property type="project" value="UniProtKB-KW"/>
</dbReference>
<evidence type="ECO:0000256" key="3">
    <source>
        <dbReference type="ARBA" id="ARBA00022670"/>
    </source>
</evidence>
<dbReference type="PANTHER" id="PTHR30237">
    <property type="entry name" value="MURAMOYLTETRAPEPTIDE CARBOXYPEPTIDASE"/>
    <property type="match status" value="1"/>
</dbReference>
<dbReference type="InterPro" id="IPR029062">
    <property type="entry name" value="Class_I_gatase-like"/>
</dbReference>
<evidence type="ECO:0000256" key="5">
    <source>
        <dbReference type="ARBA" id="ARBA00022825"/>
    </source>
</evidence>
<keyword evidence="2 9" id="KW-0121">Carboxypeptidase</keyword>
<comment type="similarity">
    <text evidence="1">Belongs to the peptidase S66 family.</text>
</comment>
<dbReference type="InterPro" id="IPR027461">
    <property type="entry name" value="Carboxypeptidase_A_C_sf"/>
</dbReference>
<dbReference type="InterPro" id="IPR040921">
    <property type="entry name" value="Peptidase_S66C"/>
</dbReference>
<dbReference type="Pfam" id="PF02016">
    <property type="entry name" value="Peptidase_S66"/>
    <property type="match status" value="1"/>
</dbReference>
<feature type="active site" description="Charge relay system" evidence="6">
    <location>
        <position position="207"/>
    </location>
</feature>
<dbReference type="Pfam" id="PF17676">
    <property type="entry name" value="Peptidase_S66C"/>
    <property type="match status" value="1"/>
</dbReference>
<keyword evidence="3" id="KW-0645">Protease</keyword>
<feature type="domain" description="LD-carboxypeptidase N-terminal" evidence="7">
    <location>
        <begin position="13"/>
        <end position="129"/>
    </location>
</feature>
<keyword evidence="4" id="KW-0378">Hydrolase</keyword>
<organism evidence="9 10">
    <name type="scientific">Virgibacillus indicus</name>
    <dbReference type="NCBI Taxonomy" id="2024554"/>
    <lineage>
        <taxon>Bacteria</taxon>
        <taxon>Bacillati</taxon>
        <taxon>Bacillota</taxon>
        <taxon>Bacilli</taxon>
        <taxon>Bacillales</taxon>
        <taxon>Bacillaceae</taxon>
        <taxon>Virgibacillus</taxon>
    </lineage>
</organism>
<feature type="active site" description="Charge relay system" evidence="6">
    <location>
        <position position="276"/>
    </location>
</feature>
<evidence type="ECO:0000256" key="4">
    <source>
        <dbReference type="ARBA" id="ARBA00022801"/>
    </source>
</evidence>
<dbReference type="RefSeq" id="WP_094886167.1">
    <property type="nucleotide sequence ID" value="NZ_NPMS01000005.1"/>
</dbReference>
<evidence type="ECO:0000313" key="9">
    <source>
        <dbReference type="EMBL" id="OZU88428.1"/>
    </source>
</evidence>
<feature type="active site" description="Nucleophile" evidence="6">
    <location>
        <position position="109"/>
    </location>
</feature>
<dbReference type="OrthoDB" id="9807329at2"/>
<feature type="domain" description="LD-carboxypeptidase C-terminal" evidence="8">
    <location>
        <begin position="176"/>
        <end position="291"/>
    </location>
</feature>
<keyword evidence="5" id="KW-0720">Serine protease</keyword>